<organism evidence="2 3">
    <name type="scientific">Neoarthrinium moseri</name>
    <dbReference type="NCBI Taxonomy" id="1658444"/>
    <lineage>
        <taxon>Eukaryota</taxon>
        <taxon>Fungi</taxon>
        <taxon>Dikarya</taxon>
        <taxon>Ascomycota</taxon>
        <taxon>Pezizomycotina</taxon>
        <taxon>Sordariomycetes</taxon>
        <taxon>Xylariomycetidae</taxon>
        <taxon>Amphisphaeriales</taxon>
        <taxon>Apiosporaceae</taxon>
        <taxon>Neoarthrinium</taxon>
    </lineage>
</organism>
<feature type="domain" description="2EXR" evidence="1">
    <location>
        <begin position="8"/>
        <end position="131"/>
    </location>
</feature>
<dbReference type="PANTHER" id="PTHR35910">
    <property type="entry name" value="2EXR DOMAIN-CONTAINING PROTEIN"/>
    <property type="match status" value="1"/>
</dbReference>
<dbReference type="Proteomes" id="UP000829685">
    <property type="component" value="Unassembled WGS sequence"/>
</dbReference>
<evidence type="ECO:0000313" key="3">
    <source>
        <dbReference type="Proteomes" id="UP000829685"/>
    </source>
</evidence>
<gene>
    <name evidence="2" type="ORF">JX265_009851</name>
</gene>
<dbReference type="Pfam" id="PF20150">
    <property type="entry name" value="2EXR"/>
    <property type="match status" value="1"/>
</dbReference>
<dbReference type="InterPro" id="IPR045518">
    <property type="entry name" value="2EXR"/>
</dbReference>
<name>A0A9P9WFD8_9PEZI</name>
<sequence length="393" mass="44525">MESRAPSFHLFPLLPTELRLKVWHHALPCRTIPFRFKLNLDAWNWASEGDWWSQLYIKAADGPYRPHTLLRIPAVCFANQETYRELRPQYPNFRIRPEAFARVVPDQGVQGSPDQGGGSAAAPHFNRDRDVMHFPSPYLWSGASLEGTPGTLHTGGPGALFLAAALSARHVSVDLEEWGDLDEAFKILTLAVLDATGPLRSLGFGFTVNERHVRQHRLAPVPRDAERYVLPAEWDQDSVRDLVMRRGVCLLPWFRGGWRASDFADQGDRSRQYWTDGTKDGRSLKATTDGRKVDEGCEGAGGEQEYAVYAVLNFEERNLVSRPMTDVRYRQAVPQLEQQYAMCCSGDGSQNLRDNTRLPFEPWLSVPTDISWSWETRRDLIHGFCLPTYGLPA</sequence>
<proteinExistence type="predicted"/>
<dbReference type="PANTHER" id="PTHR35910:SF6">
    <property type="entry name" value="2EXR DOMAIN-CONTAINING PROTEIN"/>
    <property type="match status" value="1"/>
</dbReference>
<evidence type="ECO:0000313" key="2">
    <source>
        <dbReference type="EMBL" id="KAI1860452.1"/>
    </source>
</evidence>
<evidence type="ECO:0000259" key="1">
    <source>
        <dbReference type="Pfam" id="PF20150"/>
    </source>
</evidence>
<dbReference type="EMBL" id="JAFIMR010000031">
    <property type="protein sequence ID" value="KAI1860452.1"/>
    <property type="molecule type" value="Genomic_DNA"/>
</dbReference>
<protein>
    <recommendedName>
        <fullName evidence="1">2EXR domain-containing protein</fullName>
    </recommendedName>
</protein>
<dbReference type="AlphaFoldDB" id="A0A9P9WFD8"/>
<comment type="caution">
    <text evidence="2">The sequence shown here is derived from an EMBL/GenBank/DDBJ whole genome shotgun (WGS) entry which is preliminary data.</text>
</comment>
<reference evidence="2" key="1">
    <citation type="submission" date="2021-03" db="EMBL/GenBank/DDBJ databases">
        <title>Revisited historic fungal species revealed as producer of novel bioactive compounds through whole genome sequencing and comparative genomics.</title>
        <authorList>
            <person name="Vignolle G.A."/>
            <person name="Hochenegger N."/>
            <person name="Mach R.L."/>
            <person name="Mach-Aigner A.R."/>
            <person name="Javad Rahimi M."/>
            <person name="Salim K.A."/>
            <person name="Chan C.M."/>
            <person name="Lim L.B.L."/>
            <person name="Cai F."/>
            <person name="Druzhinina I.S."/>
            <person name="U'Ren J.M."/>
            <person name="Derntl C."/>
        </authorList>
    </citation>
    <scope>NUCLEOTIDE SEQUENCE</scope>
    <source>
        <strain evidence="2">TUCIM 5799</strain>
    </source>
</reference>
<keyword evidence="3" id="KW-1185">Reference proteome</keyword>
<accession>A0A9P9WFD8</accession>